<accession>A0A538U643</accession>
<gene>
    <name evidence="6" type="ORF">E6K81_10245</name>
</gene>
<evidence type="ECO:0000313" key="7">
    <source>
        <dbReference type="Proteomes" id="UP000319771"/>
    </source>
</evidence>
<keyword evidence="3" id="KW-0408">Iron</keyword>
<proteinExistence type="predicted"/>
<keyword evidence="4" id="KW-0411">Iron-sulfur</keyword>
<reference evidence="6 7" key="1">
    <citation type="journal article" date="2019" name="Nat. Microbiol.">
        <title>Mediterranean grassland soil C-N compound turnover is dependent on rainfall and depth, and is mediated by genomically divergent microorganisms.</title>
        <authorList>
            <person name="Diamond S."/>
            <person name="Andeer P.F."/>
            <person name="Li Z."/>
            <person name="Crits-Christoph A."/>
            <person name="Burstein D."/>
            <person name="Anantharaman K."/>
            <person name="Lane K.R."/>
            <person name="Thomas B.C."/>
            <person name="Pan C."/>
            <person name="Northen T.R."/>
            <person name="Banfield J.F."/>
        </authorList>
    </citation>
    <scope>NUCLEOTIDE SEQUENCE [LARGE SCALE GENOMIC DNA]</scope>
    <source>
        <strain evidence="6">WS_11</strain>
    </source>
</reference>
<dbReference type="GO" id="GO:0005737">
    <property type="term" value="C:cytoplasm"/>
    <property type="evidence" value="ECO:0007669"/>
    <property type="project" value="UniProtKB-ARBA"/>
</dbReference>
<evidence type="ECO:0000256" key="3">
    <source>
        <dbReference type="ARBA" id="ARBA00023004"/>
    </source>
</evidence>
<dbReference type="EMBL" id="VBPB01000167">
    <property type="protein sequence ID" value="TMQ71358.1"/>
    <property type="molecule type" value="Genomic_DNA"/>
</dbReference>
<dbReference type="AlphaFoldDB" id="A0A538U643"/>
<dbReference type="InterPro" id="IPR042216">
    <property type="entry name" value="MitoNEET_CISD"/>
</dbReference>
<evidence type="ECO:0000256" key="1">
    <source>
        <dbReference type="ARBA" id="ARBA00022714"/>
    </source>
</evidence>
<dbReference type="GO" id="GO:0046872">
    <property type="term" value="F:metal ion binding"/>
    <property type="evidence" value="ECO:0007669"/>
    <property type="project" value="UniProtKB-KW"/>
</dbReference>
<name>A0A538U643_UNCEI</name>
<sequence>MAATRITVVNNGSLRVEGDFEIVDQEGRVFGLAGRTRVTLCRCGQSNTKPFCDSSHKTCGFDSLIVARDLPPPAPKPAP</sequence>
<dbReference type="InterPro" id="IPR018967">
    <property type="entry name" value="FeS-contain_CDGSH-typ"/>
</dbReference>
<protein>
    <submittedName>
        <fullName evidence="6">CDGSH iron-sulfur domain-containing protein</fullName>
    </submittedName>
</protein>
<evidence type="ECO:0000256" key="4">
    <source>
        <dbReference type="ARBA" id="ARBA00023014"/>
    </source>
</evidence>
<dbReference type="Proteomes" id="UP000319771">
    <property type="component" value="Unassembled WGS sequence"/>
</dbReference>
<organism evidence="6 7">
    <name type="scientific">Eiseniibacteriota bacterium</name>
    <dbReference type="NCBI Taxonomy" id="2212470"/>
    <lineage>
        <taxon>Bacteria</taxon>
        <taxon>Candidatus Eiseniibacteriota</taxon>
    </lineage>
</organism>
<dbReference type="Gene3D" id="3.40.5.90">
    <property type="entry name" value="CDGSH iron-sulfur domain, mitoNEET-type"/>
    <property type="match status" value="1"/>
</dbReference>
<keyword evidence="1" id="KW-0001">2Fe-2S</keyword>
<comment type="caution">
    <text evidence="6">The sequence shown here is derived from an EMBL/GenBank/DDBJ whole genome shotgun (WGS) entry which is preliminary data.</text>
</comment>
<evidence type="ECO:0000259" key="5">
    <source>
        <dbReference type="SMART" id="SM00704"/>
    </source>
</evidence>
<evidence type="ECO:0000313" key="6">
    <source>
        <dbReference type="EMBL" id="TMQ71358.1"/>
    </source>
</evidence>
<dbReference type="GO" id="GO:0051537">
    <property type="term" value="F:2 iron, 2 sulfur cluster binding"/>
    <property type="evidence" value="ECO:0007669"/>
    <property type="project" value="UniProtKB-KW"/>
</dbReference>
<feature type="domain" description="Iron-binding zinc finger CDGSH type" evidence="5">
    <location>
        <begin position="21"/>
        <end position="62"/>
    </location>
</feature>
<dbReference type="Pfam" id="PF09360">
    <property type="entry name" value="zf-CDGSH"/>
    <property type="match status" value="1"/>
</dbReference>
<evidence type="ECO:0000256" key="2">
    <source>
        <dbReference type="ARBA" id="ARBA00022723"/>
    </source>
</evidence>
<keyword evidence="2" id="KW-0479">Metal-binding</keyword>
<dbReference type="SMART" id="SM00704">
    <property type="entry name" value="ZnF_CDGSH"/>
    <property type="match status" value="1"/>
</dbReference>